<dbReference type="Proteomes" id="UP000241614">
    <property type="component" value="Unassembled WGS sequence"/>
</dbReference>
<dbReference type="EMBL" id="PZPP01000014">
    <property type="protein sequence ID" value="PTM34764.1"/>
    <property type="molecule type" value="Genomic_DNA"/>
</dbReference>
<evidence type="ECO:0000313" key="2">
    <source>
        <dbReference type="EMBL" id="PTM34764.1"/>
    </source>
</evidence>
<sequence>MTDFFNISINMHCTKESDISVSDCLNEFYKGSLVVDLLTGVEQIWYLTGYSRKEASKYIVFDDGKPSLNAIDIFERRYKKNHPLVNESIWNGKPDGVSCSISHFMKFINNPKKSNLIIELDQRVKKTDDMINSLCLLAKGQSKSWIKVDSKGYWLNDQNVFPDRIYVGWMLYIPNIVLANLLPQAAKVIPVMDREEQKGTIVVSTEDIFDGTNKEHIGRANDLEIRLLDLGLLPLMTEL</sequence>
<evidence type="ECO:0000313" key="3">
    <source>
        <dbReference type="Proteomes" id="UP000241614"/>
    </source>
</evidence>
<dbReference type="RefSeq" id="WP_108090436.1">
    <property type="nucleotide sequence ID" value="NZ_PZPP01000014.1"/>
</dbReference>
<name>A0A2T4XXV8_ENTCL</name>
<comment type="caution">
    <text evidence="2">The sequence shown here is derived from an EMBL/GenBank/DDBJ whole genome shotgun (WGS) entry which is preliminary data.</text>
</comment>
<evidence type="ECO:0000259" key="1">
    <source>
        <dbReference type="Pfam" id="PF15579"/>
    </source>
</evidence>
<dbReference type="InterPro" id="IPR028969">
    <property type="entry name" value="Imm52"/>
</dbReference>
<dbReference type="AlphaFoldDB" id="A0A2T4XXV8"/>
<organism evidence="2 3">
    <name type="scientific">Enterobacter cloacae</name>
    <dbReference type="NCBI Taxonomy" id="550"/>
    <lineage>
        <taxon>Bacteria</taxon>
        <taxon>Pseudomonadati</taxon>
        <taxon>Pseudomonadota</taxon>
        <taxon>Gammaproteobacteria</taxon>
        <taxon>Enterobacterales</taxon>
        <taxon>Enterobacteriaceae</taxon>
        <taxon>Enterobacter</taxon>
        <taxon>Enterobacter cloacae complex</taxon>
    </lineage>
</organism>
<dbReference type="OrthoDB" id="8718152at2"/>
<protein>
    <recommendedName>
        <fullName evidence="1">Immunity protein 52 domain-containing protein</fullName>
    </recommendedName>
</protein>
<proteinExistence type="predicted"/>
<reference evidence="2 3" key="1">
    <citation type="submission" date="2018-04" db="EMBL/GenBank/DDBJ databases">
        <title>Genome sequencing reveals highly heavy metal resistance and biotechnology application of the novel Enterobacter cloacae amazonensis isolated from wastewater river in Manaus - Amazonas.</title>
        <authorList>
            <person name="Astolfi M.C.T."/>
            <person name="Carvalho E.B.D.S."/>
            <person name="Lacerda L.B."/>
            <person name="Pinto M.V."/>
            <person name="Nogueira V.B."/>
            <person name="Barros A.M."/>
            <person name="Astolfi-Filho S."/>
        </authorList>
    </citation>
    <scope>NUCLEOTIDE SEQUENCE [LARGE SCALE GENOMIC DNA]</scope>
    <source>
        <strain evidence="3">amazonensis</strain>
    </source>
</reference>
<gene>
    <name evidence="2" type="ORF">DA103_13105</name>
</gene>
<accession>A0A2T4XXV8</accession>
<feature type="domain" description="Immunity protein 52" evidence="1">
    <location>
        <begin position="43"/>
        <end position="233"/>
    </location>
</feature>
<dbReference type="Pfam" id="PF15579">
    <property type="entry name" value="Imm52"/>
    <property type="match status" value="1"/>
</dbReference>